<keyword evidence="3" id="KW-0175">Coiled coil</keyword>
<dbReference type="InterPro" id="IPR019775">
    <property type="entry name" value="WD40_repeat_CS"/>
</dbReference>
<comment type="caution">
    <text evidence="8">The sequence shown here is derived from an EMBL/GenBank/DDBJ whole genome shotgun (WGS) entry which is preliminary data.</text>
</comment>
<gene>
    <name evidence="8" type="ORF">CMUS01_03394</name>
</gene>
<evidence type="ECO:0000256" key="2">
    <source>
        <dbReference type="ARBA" id="ARBA00022737"/>
    </source>
</evidence>
<keyword evidence="9" id="KW-1185">Reference proteome</keyword>
<evidence type="ECO:0000256" key="7">
    <source>
        <dbReference type="PROSITE-ProRule" id="PRU00221"/>
    </source>
</evidence>
<dbReference type="PROSITE" id="PS50082">
    <property type="entry name" value="WD_REPEATS_2"/>
    <property type="match status" value="2"/>
</dbReference>
<feature type="non-terminal residue" evidence="8">
    <location>
        <position position="110"/>
    </location>
</feature>
<dbReference type="PROSITE" id="PS50294">
    <property type="entry name" value="WD_REPEATS_REGION"/>
    <property type="match status" value="2"/>
</dbReference>
<dbReference type="SMART" id="SM00320">
    <property type="entry name" value="WD40"/>
    <property type="match status" value="2"/>
</dbReference>
<evidence type="ECO:0000256" key="6">
    <source>
        <dbReference type="ARBA" id="ARBA00043913"/>
    </source>
</evidence>
<reference evidence="8" key="1">
    <citation type="journal article" date="2020" name="Phytopathology">
        <title>Genome Sequence Resources of Colletotrichum truncatum, C. plurivorum, C. musicola, and C. sojae: Four Species Pathogenic to Soybean (Glycine max).</title>
        <authorList>
            <person name="Rogerio F."/>
            <person name="Boufleur T.R."/>
            <person name="Ciampi-Guillardi M."/>
            <person name="Sukno S.A."/>
            <person name="Thon M.R."/>
            <person name="Massola Junior N.S."/>
            <person name="Baroncelli R."/>
        </authorList>
    </citation>
    <scope>NUCLEOTIDE SEQUENCE</scope>
    <source>
        <strain evidence="8">LFN0074</strain>
    </source>
</reference>
<keyword evidence="2" id="KW-0677">Repeat</keyword>
<dbReference type="Gene3D" id="2.130.10.10">
    <property type="entry name" value="YVTN repeat-like/Quinoprotein amine dehydrogenase"/>
    <property type="match status" value="1"/>
</dbReference>
<organism evidence="8 9">
    <name type="scientific">Colletotrichum musicola</name>
    <dbReference type="NCBI Taxonomy" id="2175873"/>
    <lineage>
        <taxon>Eukaryota</taxon>
        <taxon>Fungi</taxon>
        <taxon>Dikarya</taxon>
        <taxon>Ascomycota</taxon>
        <taxon>Pezizomycotina</taxon>
        <taxon>Sordariomycetes</taxon>
        <taxon>Hypocreomycetidae</taxon>
        <taxon>Glomerellales</taxon>
        <taxon>Glomerellaceae</taxon>
        <taxon>Colletotrichum</taxon>
        <taxon>Colletotrichum orchidearum species complex</taxon>
    </lineage>
</organism>
<evidence type="ECO:0000256" key="1">
    <source>
        <dbReference type="ARBA" id="ARBA00022574"/>
    </source>
</evidence>
<evidence type="ECO:0000256" key="3">
    <source>
        <dbReference type="ARBA" id="ARBA00023054"/>
    </source>
</evidence>
<proteinExistence type="inferred from homology"/>
<feature type="repeat" description="WD" evidence="7">
    <location>
        <begin position="2"/>
        <end position="43"/>
    </location>
</feature>
<protein>
    <recommendedName>
        <fullName evidence="5">Mitochondrial division protein 1</fullName>
    </recommendedName>
</protein>
<keyword evidence="1 7" id="KW-0853">WD repeat</keyword>
<evidence type="ECO:0000313" key="9">
    <source>
        <dbReference type="Proteomes" id="UP000639643"/>
    </source>
</evidence>
<dbReference type="InterPro" id="IPR015943">
    <property type="entry name" value="WD40/YVTN_repeat-like_dom_sf"/>
</dbReference>
<sequence length="110" mass="11590">TLEGHGGPVSAVAFSPDGQVIASVSDDKTVRLWDAATGAHRKTLKGHSDWVSAVAFSPDGQVIVSASDDETVRLWDAATGAHRQTLRGHTRSLEFNSLSSTQLLTDFGAS</sequence>
<dbReference type="Pfam" id="PF00400">
    <property type="entry name" value="WD40"/>
    <property type="match status" value="2"/>
</dbReference>
<dbReference type="PANTHER" id="PTHR22847:SF637">
    <property type="entry name" value="WD REPEAT DOMAIN 5B"/>
    <property type="match status" value="1"/>
</dbReference>
<accession>A0A8H6NSP5</accession>
<name>A0A8H6NSP5_9PEZI</name>
<comment type="function">
    <text evidence="6">Involved in mitochondrial fission. Acts as an adapter protein required to form mitochondrial fission complexes. Formation of these complexes is required to promote constriction and fission of the mitochondrial compartment at a late step in mitochondrial division.</text>
</comment>
<evidence type="ECO:0000256" key="5">
    <source>
        <dbReference type="ARBA" id="ARBA00039789"/>
    </source>
</evidence>
<dbReference type="InterPro" id="IPR036322">
    <property type="entry name" value="WD40_repeat_dom_sf"/>
</dbReference>
<dbReference type="PANTHER" id="PTHR22847">
    <property type="entry name" value="WD40 REPEAT PROTEIN"/>
    <property type="match status" value="1"/>
</dbReference>
<dbReference type="InterPro" id="IPR001680">
    <property type="entry name" value="WD40_rpt"/>
</dbReference>
<dbReference type="SUPFAM" id="SSF50978">
    <property type="entry name" value="WD40 repeat-like"/>
    <property type="match status" value="1"/>
</dbReference>
<dbReference type="EMBL" id="WIGM01000081">
    <property type="protein sequence ID" value="KAF6841907.1"/>
    <property type="molecule type" value="Genomic_DNA"/>
</dbReference>
<evidence type="ECO:0000313" key="8">
    <source>
        <dbReference type="EMBL" id="KAF6841907.1"/>
    </source>
</evidence>
<dbReference type="GO" id="GO:0005634">
    <property type="term" value="C:nucleus"/>
    <property type="evidence" value="ECO:0007669"/>
    <property type="project" value="TreeGrafter"/>
</dbReference>
<dbReference type="Proteomes" id="UP000639643">
    <property type="component" value="Unassembled WGS sequence"/>
</dbReference>
<evidence type="ECO:0000256" key="4">
    <source>
        <dbReference type="ARBA" id="ARBA00038415"/>
    </source>
</evidence>
<dbReference type="GO" id="GO:1990234">
    <property type="term" value="C:transferase complex"/>
    <property type="evidence" value="ECO:0007669"/>
    <property type="project" value="UniProtKB-ARBA"/>
</dbReference>
<dbReference type="OrthoDB" id="4768852at2759"/>
<dbReference type="PROSITE" id="PS00678">
    <property type="entry name" value="WD_REPEATS_1"/>
    <property type="match status" value="2"/>
</dbReference>
<comment type="similarity">
    <text evidence="4">Belongs to the WD repeat MDV1/CAF4 family.</text>
</comment>
<feature type="repeat" description="WD" evidence="7">
    <location>
        <begin position="44"/>
        <end position="85"/>
    </location>
</feature>
<dbReference type="AlphaFoldDB" id="A0A8H6NSP5"/>